<dbReference type="InterPro" id="IPR012677">
    <property type="entry name" value="Nucleotide-bd_a/b_plait_sf"/>
</dbReference>
<feature type="region of interest" description="Disordered" evidence="3">
    <location>
        <begin position="94"/>
        <end position="117"/>
    </location>
</feature>
<dbReference type="Proteomes" id="UP000305067">
    <property type="component" value="Unassembled WGS sequence"/>
</dbReference>
<dbReference type="STRING" id="1884261.A0A5C3QRL1"/>
<evidence type="ECO:0000313" key="5">
    <source>
        <dbReference type="EMBL" id="TFL04615.1"/>
    </source>
</evidence>
<evidence type="ECO:0000259" key="4">
    <source>
        <dbReference type="PROSITE" id="PS50102"/>
    </source>
</evidence>
<protein>
    <recommendedName>
        <fullName evidence="4">RRM domain-containing protein</fullName>
    </recommendedName>
</protein>
<dbReference type="SMART" id="SM00360">
    <property type="entry name" value="RRM"/>
    <property type="match status" value="2"/>
</dbReference>
<dbReference type="FunFam" id="3.30.70.330:FF:000145">
    <property type="entry name" value="Putative RNP domain-containing protein"/>
    <property type="match status" value="1"/>
</dbReference>
<dbReference type="PANTHER" id="PTHR23003:SF64">
    <property type="entry name" value="RRM DOMAIN-CONTAINING PROTEIN"/>
    <property type="match status" value="1"/>
</dbReference>
<evidence type="ECO:0000256" key="2">
    <source>
        <dbReference type="PROSITE-ProRule" id="PRU00176"/>
    </source>
</evidence>
<reference evidence="5 6" key="1">
    <citation type="journal article" date="2019" name="Nat. Ecol. Evol.">
        <title>Megaphylogeny resolves global patterns of mushroom evolution.</title>
        <authorList>
            <person name="Varga T."/>
            <person name="Krizsan K."/>
            <person name="Foldi C."/>
            <person name="Dima B."/>
            <person name="Sanchez-Garcia M."/>
            <person name="Sanchez-Ramirez S."/>
            <person name="Szollosi G.J."/>
            <person name="Szarkandi J.G."/>
            <person name="Papp V."/>
            <person name="Albert L."/>
            <person name="Andreopoulos W."/>
            <person name="Angelini C."/>
            <person name="Antonin V."/>
            <person name="Barry K.W."/>
            <person name="Bougher N.L."/>
            <person name="Buchanan P."/>
            <person name="Buyck B."/>
            <person name="Bense V."/>
            <person name="Catcheside P."/>
            <person name="Chovatia M."/>
            <person name="Cooper J."/>
            <person name="Damon W."/>
            <person name="Desjardin D."/>
            <person name="Finy P."/>
            <person name="Geml J."/>
            <person name="Haridas S."/>
            <person name="Hughes K."/>
            <person name="Justo A."/>
            <person name="Karasinski D."/>
            <person name="Kautmanova I."/>
            <person name="Kiss B."/>
            <person name="Kocsube S."/>
            <person name="Kotiranta H."/>
            <person name="LaButti K.M."/>
            <person name="Lechner B.E."/>
            <person name="Liimatainen K."/>
            <person name="Lipzen A."/>
            <person name="Lukacs Z."/>
            <person name="Mihaltcheva S."/>
            <person name="Morgado L.N."/>
            <person name="Niskanen T."/>
            <person name="Noordeloos M.E."/>
            <person name="Ohm R.A."/>
            <person name="Ortiz-Santana B."/>
            <person name="Ovrebo C."/>
            <person name="Racz N."/>
            <person name="Riley R."/>
            <person name="Savchenko A."/>
            <person name="Shiryaev A."/>
            <person name="Soop K."/>
            <person name="Spirin V."/>
            <person name="Szebenyi C."/>
            <person name="Tomsovsky M."/>
            <person name="Tulloss R.E."/>
            <person name="Uehling J."/>
            <person name="Grigoriev I.V."/>
            <person name="Vagvolgyi C."/>
            <person name="Papp T."/>
            <person name="Martin F.M."/>
            <person name="Miettinen O."/>
            <person name="Hibbett D.S."/>
            <person name="Nagy L.G."/>
        </authorList>
    </citation>
    <scope>NUCLEOTIDE SEQUENCE [LARGE SCALE GENOMIC DNA]</scope>
    <source>
        <strain evidence="5 6">CBS 309.79</strain>
    </source>
</reference>
<keyword evidence="6" id="KW-1185">Reference proteome</keyword>
<dbReference type="GO" id="GO:1990904">
    <property type="term" value="C:ribonucleoprotein complex"/>
    <property type="evidence" value="ECO:0007669"/>
    <property type="project" value="TreeGrafter"/>
</dbReference>
<dbReference type="OrthoDB" id="1049195at2759"/>
<evidence type="ECO:0000256" key="3">
    <source>
        <dbReference type="SAM" id="MobiDB-lite"/>
    </source>
</evidence>
<feature type="domain" description="RRM" evidence="4">
    <location>
        <begin position="13"/>
        <end position="90"/>
    </location>
</feature>
<feature type="domain" description="RRM" evidence="4">
    <location>
        <begin position="155"/>
        <end position="218"/>
    </location>
</feature>
<name>A0A5C3QRL1_9AGAR</name>
<dbReference type="Pfam" id="PF00076">
    <property type="entry name" value="RRM_1"/>
    <property type="match status" value="2"/>
</dbReference>
<dbReference type="InterPro" id="IPR000504">
    <property type="entry name" value="RRM_dom"/>
</dbReference>
<keyword evidence="1 2" id="KW-0694">RNA-binding</keyword>
<dbReference type="PANTHER" id="PTHR23003">
    <property type="entry name" value="RNA RECOGNITION MOTIF RRM DOMAIN CONTAINING PROTEIN"/>
    <property type="match status" value="1"/>
</dbReference>
<dbReference type="GO" id="GO:0005634">
    <property type="term" value="C:nucleus"/>
    <property type="evidence" value="ECO:0007669"/>
    <property type="project" value="TreeGrafter"/>
</dbReference>
<dbReference type="PROSITE" id="PS50102">
    <property type="entry name" value="RRM"/>
    <property type="match status" value="2"/>
</dbReference>
<dbReference type="InterPro" id="IPR035979">
    <property type="entry name" value="RBD_domain_sf"/>
</dbReference>
<sequence length="218" mass="23786">MSSRPSPARDTRTQLFVGNLPYRVRWQDLKDLFRRAGTVLRADVSLGADNRSRGYGTVLLATAEDAGRAIDMFNGYSWQTRILEVRHDRLPPSDFDAPVGPLSDTSTGPGTMSRHHSALGTGQFPSIDEISDAHGLFNPYPSHDGSLGPSATSSRNLFVGNLPFHCQWQDLKDLFRGSGGTILRADVALGPDGRSRGFGTVVFANDYDAENALRMFDG</sequence>
<evidence type="ECO:0000256" key="1">
    <source>
        <dbReference type="ARBA" id="ARBA00022884"/>
    </source>
</evidence>
<gene>
    <name evidence="5" type="ORF">BDV98DRAFT_501699</name>
</gene>
<organism evidence="5 6">
    <name type="scientific">Pterulicium gracile</name>
    <dbReference type="NCBI Taxonomy" id="1884261"/>
    <lineage>
        <taxon>Eukaryota</taxon>
        <taxon>Fungi</taxon>
        <taxon>Dikarya</taxon>
        <taxon>Basidiomycota</taxon>
        <taxon>Agaricomycotina</taxon>
        <taxon>Agaricomycetes</taxon>
        <taxon>Agaricomycetidae</taxon>
        <taxon>Agaricales</taxon>
        <taxon>Pleurotineae</taxon>
        <taxon>Pterulaceae</taxon>
        <taxon>Pterulicium</taxon>
    </lineage>
</organism>
<accession>A0A5C3QRL1</accession>
<dbReference type="EMBL" id="ML178818">
    <property type="protein sequence ID" value="TFL04615.1"/>
    <property type="molecule type" value="Genomic_DNA"/>
</dbReference>
<dbReference type="AlphaFoldDB" id="A0A5C3QRL1"/>
<dbReference type="Gene3D" id="3.30.70.330">
    <property type="match status" value="2"/>
</dbReference>
<dbReference type="GO" id="GO:0005737">
    <property type="term" value="C:cytoplasm"/>
    <property type="evidence" value="ECO:0007669"/>
    <property type="project" value="TreeGrafter"/>
</dbReference>
<proteinExistence type="predicted"/>
<dbReference type="InterPro" id="IPR050374">
    <property type="entry name" value="RRT5_SRSF_SR"/>
</dbReference>
<evidence type="ECO:0000313" key="6">
    <source>
        <dbReference type="Proteomes" id="UP000305067"/>
    </source>
</evidence>
<dbReference type="GO" id="GO:0003729">
    <property type="term" value="F:mRNA binding"/>
    <property type="evidence" value="ECO:0007669"/>
    <property type="project" value="TreeGrafter"/>
</dbReference>
<dbReference type="SUPFAM" id="SSF54928">
    <property type="entry name" value="RNA-binding domain, RBD"/>
    <property type="match status" value="1"/>
</dbReference>